<evidence type="ECO:0000313" key="3">
    <source>
        <dbReference type="Proteomes" id="UP001189429"/>
    </source>
</evidence>
<gene>
    <name evidence="2" type="ORF">PCOR1329_LOCUS18666</name>
</gene>
<proteinExistence type="predicted"/>
<dbReference type="SUPFAM" id="SSF53067">
    <property type="entry name" value="Actin-like ATPase domain"/>
    <property type="match status" value="1"/>
</dbReference>
<sequence length="358" mass="37880">MLEHISHVTAPLQPFWLKRLPGEASRAPLRASADMLRRRASFDIGSGATKLMVADVELGPPARIMEVHFAQEVPVGFMMALRQSGDGTLSPAIQDQGMEVMRALVAKCQELAVGAGSRCAVATEVFRKASNGADYLRRVKEELGLEAPIVTQEAEARLGFLTAVALQGRQEEEVVCWDSGGGSFQVTSTDPCGGPLRTFLGALGSGNSLAMLVEDVQRHSFAEHPSPNPVSGVDAAALVARMRACLSEPPSWLRGARVTAIGGPNSMFQLAADILGSSTYTGDNVREALGRVVGRTDGDLATSYCQGDDREPPSLCVPKICLLLAVVEHCGLAEVSFQQAIGSCAGLLISGERYAEGC</sequence>
<organism evidence="2 3">
    <name type="scientific">Prorocentrum cordatum</name>
    <dbReference type="NCBI Taxonomy" id="2364126"/>
    <lineage>
        <taxon>Eukaryota</taxon>
        <taxon>Sar</taxon>
        <taxon>Alveolata</taxon>
        <taxon>Dinophyceae</taxon>
        <taxon>Prorocentrales</taxon>
        <taxon>Prorocentraceae</taxon>
        <taxon>Prorocentrum</taxon>
    </lineage>
</organism>
<dbReference type="Gene3D" id="3.30.420.150">
    <property type="entry name" value="Exopolyphosphatase. Domain 2"/>
    <property type="match status" value="1"/>
</dbReference>
<dbReference type="InterPro" id="IPR050273">
    <property type="entry name" value="GppA/Ppx_hydrolase"/>
</dbReference>
<dbReference type="PANTHER" id="PTHR30005">
    <property type="entry name" value="EXOPOLYPHOSPHATASE"/>
    <property type="match status" value="1"/>
</dbReference>
<evidence type="ECO:0000313" key="2">
    <source>
        <dbReference type="EMBL" id="CAK0815350.1"/>
    </source>
</evidence>
<dbReference type="Pfam" id="PF02541">
    <property type="entry name" value="Ppx-GppA"/>
    <property type="match status" value="1"/>
</dbReference>
<dbReference type="InterPro" id="IPR003695">
    <property type="entry name" value="Ppx_GppA_N"/>
</dbReference>
<dbReference type="PANTHER" id="PTHR30005:SF0">
    <property type="entry name" value="RETROGRADE REGULATION PROTEIN 2"/>
    <property type="match status" value="1"/>
</dbReference>
<feature type="domain" description="Ppx/GppA phosphatase N-terminal" evidence="1">
    <location>
        <begin position="86"/>
        <end position="187"/>
    </location>
</feature>
<dbReference type="Gene3D" id="3.30.420.40">
    <property type="match status" value="1"/>
</dbReference>
<dbReference type="InterPro" id="IPR043129">
    <property type="entry name" value="ATPase_NBD"/>
</dbReference>
<reference evidence="2" key="1">
    <citation type="submission" date="2023-10" db="EMBL/GenBank/DDBJ databases">
        <authorList>
            <person name="Chen Y."/>
            <person name="Shah S."/>
            <person name="Dougan E. K."/>
            <person name="Thang M."/>
            <person name="Chan C."/>
        </authorList>
    </citation>
    <scope>NUCLEOTIDE SEQUENCE [LARGE SCALE GENOMIC DNA]</scope>
</reference>
<name>A0ABN9RBG7_9DINO</name>
<protein>
    <recommendedName>
        <fullName evidence="1">Ppx/GppA phosphatase N-terminal domain-containing protein</fullName>
    </recommendedName>
</protein>
<dbReference type="Proteomes" id="UP001189429">
    <property type="component" value="Unassembled WGS sequence"/>
</dbReference>
<evidence type="ECO:0000259" key="1">
    <source>
        <dbReference type="Pfam" id="PF02541"/>
    </source>
</evidence>
<dbReference type="EMBL" id="CAUYUJ010005891">
    <property type="protein sequence ID" value="CAK0815350.1"/>
    <property type="molecule type" value="Genomic_DNA"/>
</dbReference>
<comment type="caution">
    <text evidence="2">The sequence shown here is derived from an EMBL/GenBank/DDBJ whole genome shotgun (WGS) entry which is preliminary data.</text>
</comment>
<accession>A0ABN9RBG7</accession>
<keyword evidence="3" id="KW-1185">Reference proteome</keyword>